<sequence length="123" mass="13684">MSGRDENTRACNIQAENRAAQIAALNDAFRAGASSGTFAITQGVIALGRGAVVQIMERVQSFTAFYTDNDPYGERDFGAFEWLGQLIYWKIDYYDRQMWQGSPDPADPAVTTRVLTIMLASEY</sequence>
<comment type="caution">
    <text evidence="1">The sequence shown here is derived from an EMBL/GenBank/DDBJ whole genome shotgun (WGS) entry which is preliminary data.</text>
</comment>
<dbReference type="Pfam" id="PF12599">
    <property type="entry name" value="DUF3768"/>
    <property type="match status" value="1"/>
</dbReference>
<dbReference type="AlphaFoldDB" id="A0A1E3M323"/>
<reference evidence="1 2" key="1">
    <citation type="submission" date="2016-08" db="EMBL/GenBank/DDBJ databases">
        <title>Draft genome of the agarase producing Sphingomonas sp. MCT13.</title>
        <authorList>
            <person name="D'Andrea M.M."/>
            <person name="Rossolini G.M."/>
            <person name="Thaller M.C."/>
        </authorList>
    </citation>
    <scope>NUCLEOTIDE SEQUENCE [LARGE SCALE GENOMIC DNA]</scope>
    <source>
        <strain evidence="1 2">MCT13</strain>
    </source>
</reference>
<protein>
    <recommendedName>
        <fullName evidence="3">DUF3768 domain-containing protein</fullName>
    </recommendedName>
</protein>
<evidence type="ECO:0008006" key="3">
    <source>
        <dbReference type="Google" id="ProtNLM"/>
    </source>
</evidence>
<gene>
    <name evidence="1" type="ORF">BFL28_09080</name>
</gene>
<evidence type="ECO:0000313" key="1">
    <source>
        <dbReference type="EMBL" id="ODP39765.1"/>
    </source>
</evidence>
<dbReference type="InterPro" id="IPR022243">
    <property type="entry name" value="DUF3768"/>
</dbReference>
<dbReference type="Proteomes" id="UP000094487">
    <property type="component" value="Unassembled WGS sequence"/>
</dbReference>
<name>A0A1E3M323_9SPHN</name>
<dbReference type="RefSeq" id="WP_069318720.1">
    <property type="nucleotide sequence ID" value="NZ_MDDS01000003.1"/>
</dbReference>
<dbReference type="OrthoDB" id="1495368at2"/>
<keyword evidence="2" id="KW-1185">Reference proteome</keyword>
<evidence type="ECO:0000313" key="2">
    <source>
        <dbReference type="Proteomes" id="UP000094487"/>
    </source>
</evidence>
<proteinExistence type="predicted"/>
<accession>A0A1E3M323</accession>
<dbReference type="EMBL" id="MDDS01000003">
    <property type="protein sequence ID" value="ODP39765.1"/>
    <property type="molecule type" value="Genomic_DNA"/>
</dbReference>
<organism evidence="1 2">
    <name type="scientific">Sphingomonas turrisvirgatae</name>
    <dbReference type="NCBI Taxonomy" id="1888892"/>
    <lineage>
        <taxon>Bacteria</taxon>
        <taxon>Pseudomonadati</taxon>
        <taxon>Pseudomonadota</taxon>
        <taxon>Alphaproteobacteria</taxon>
        <taxon>Sphingomonadales</taxon>
        <taxon>Sphingomonadaceae</taxon>
        <taxon>Sphingomonas</taxon>
    </lineage>
</organism>
<dbReference type="STRING" id="1888892.BFL28_09080"/>